<dbReference type="Proteomes" id="UP000438429">
    <property type="component" value="Unassembled WGS sequence"/>
</dbReference>
<gene>
    <name evidence="1" type="ORF">F2P81_002411</name>
</gene>
<accession>A0A6A4TV43</accession>
<organism evidence="1 2">
    <name type="scientific">Scophthalmus maximus</name>
    <name type="common">Turbot</name>
    <name type="synonym">Psetta maxima</name>
    <dbReference type="NCBI Taxonomy" id="52904"/>
    <lineage>
        <taxon>Eukaryota</taxon>
        <taxon>Metazoa</taxon>
        <taxon>Chordata</taxon>
        <taxon>Craniata</taxon>
        <taxon>Vertebrata</taxon>
        <taxon>Euteleostomi</taxon>
        <taxon>Actinopterygii</taxon>
        <taxon>Neopterygii</taxon>
        <taxon>Teleostei</taxon>
        <taxon>Neoteleostei</taxon>
        <taxon>Acanthomorphata</taxon>
        <taxon>Carangaria</taxon>
        <taxon>Pleuronectiformes</taxon>
        <taxon>Pleuronectoidei</taxon>
        <taxon>Scophthalmidae</taxon>
        <taxon>Scophthalmus</taxon>
    </lineage>
</organism>
<dbReference type="EMBL" id="VEVO01000002">
    <property type="protein sequence ID" value="KAF0045882.1"/>
    <property type="molecule type" value="Genomic_DNA"/>
</dbReference>
<evidence type="ECO:0000313" key="2">
    <source>
        <dbReference type="Proteomes" id="UP000438429"/>
    </source>
</evidence>
<sequence length="73" mass="7960">MLAGNISDSFMAPHLTLRRDDATRLPVAAATPVLFVYISLLWPDDEIPLQHRMLLSNDHSLGAVGSTNAFNAI</sequence>
<proteinExistence type="predicted"/>
<name>A0A6A4TV43_SCOMX</name>
<reference evidence="1 2" key="1">
    <citation type="submission" date="2019-06" db="EMBL/GenBank/DDBJ databases">
        <title>Draft genomes of female and male turbot (Scophthalmus maximus).</title>
        <authorList>
            <person name="Xu H."/>
            <person name="Xu X.-W."/>
            <person name="Shao C."/>
            <person name="Chen S."/>
        </authorList>
    </citation>
    <scope>NUCLEOTIDE SEQUENCE [LARGE SCALE GENOMIC DNA]</scope>
    <source>
        <strain evidence="1">Ysfricsl-2016a</strain>
        <tissue evidence="1">Blood</tissue>
    </source>
</reference>
<evidence type="ECO:0000313" key="1">
    <source>
        <dbReference type="EMBL" id="KAF0045882.1"/>
    </source>
</evidence>
<protein>
    <submittedName>
        <fullName evidence="1">Uncharacterized protein</fullName>
    </submittedName>
</protein>
<dbReference type="AlphaFoldDB" id="A0A6A4TV43"/>
<comment type="caution">
    <text evidence="1">The sequence shown here is derived from an EMBL/GenBank/DDBJ whole genome shotgun (WGS) entry which is preliminary data.</text>
</comment>